<proteinExistence type="inferred from homology"/>
<comment type="similarity">
    <text evidence="2 6">Belongs to the 4-toluene sulfonate uptake permease (TSUP) (TC 2.A.102) family.</text>
</comment>
<organism evidence="7 8">
    <name type="scientific">Actinoallomurus liliacearum</name>
    <dbReference type="NCBI Taxonomy" id="1080073"/>
    <lineage>
        <taxon>Bacteria</taxon>
        <taxon>Bacillati</taxon>
        <taxon>Actinomycetota</taxon>
        <taxon>Actinomycetes</taxon>
        <taxon>Streptosporangiales</taxon>
        <taxon>Thermomonosporaceae</taxon>
        <taxon>Actinoallomurus</taxon>
    </lineage>
</organism>
<feature type="transmembrane region" description="Helical" evidence="6">
    <location>
        <begin position="43"/>
        <end position="61"/>
    </location>
</feature>
<feature type="transmembrane region" description="Helical" evidence="6">
    <location>
        <begin position="97"/>
        <end position="117"/>
    </location>
</feature>
<feature type="transmembrane region" description="Helical" evidence="6">
    <location>
        <begin position="138"/>
        <end position="164"/>
    </location>
</feature>
<dbReference type="RefSeq" id="WP_345359443.1">
    <property type="nucleotide sequence ID" value="NZ_BAABHJ010000019.1"/>
</dbReference>
<dbReference type="EMBL" id="BAABHJ010000019">
    <property type="protein sequence ID" value="GAA4612031.1"/>
    <property type="molecule type" value="Genomic_DNA"/>
</dbReference>
<dbReference type="InterPro" id="IPR051598">
    <property type="entry name" value="TSUP/Inactive_protease-like"/>
</dbReference>
<feature type="transmembrane region" description="Helical" evidence="6">
    <location>
        <begin position="170"/>
        <end position="188"/>
    </location>
</feature>
<evidence type="ECO:0000256" key="2">
    <source>
        <dbReference type="ARBA" id="ARBA00009142"/>
    </source>
</evidence>
<keyword evidence="8" id="KW-1185">Reference proteome</keyword>
<evidence type="ECO:0000256" key="4">
    <source>
        <dbReference type="ARBA" id="ARBA00022989"/>
    </source>
</evidence>
<keyword evidence="6" id="KW-1003">Cell membrane</keyword>
<gene>
    <name evidence="7" type="ORF">GCM10023195_51310</name>
</gene>
<dbReference type="InterPro" id="IPR002781">
    <property type="entry name" value="TM_pro_TauE-like"/>
</dbReference>
<keyword evidence="3 6" id="KW-0812">Transmembrane</keyword>
<dbReference type="Pfam" id="PF01925">
    <property type="entry name" value="TauE"/>
    <property type="match status" value="1"/>
</dbReference>
<dbReference type="PANTHER" id="PTHR43701:SF2">
    <property type="entry name" value="MEMBRANE TRANSPORTER PROTEIN YJNA-RELATED"/>
    <property type="match status" value="1"/>
</dbReference>
<sequence>MTALPLALIAGGVVGLALGGLGGGGSMLAVPALIYLLRFSPSQATTASHLIVAATSLTGLLAHARAGRVRWRIGTVFAAAGLPAAAATGAISAHLPGALLTTAFALSAGLAAWRMLVPGPDTVPGTAVGPGKTAAAGSGLGALTGLLGVGGGFLTVPALVSALALPMAEAIGTSLLVISANSLAALIPRLGGTGAIDWSVVGPFTGTAILGAWEGKRWAEKLSDRTVQKIVAIALLAVAALMLIDALR</sequence>
<dbReference type="PANTHER" id="PTHR43701">
    <property type="entry name" value="MEMBRANE TRANSPORTER PROTEIN MJ0441-RELATED"/>
    <property type="match status" value="1"/>
</dbReference>
<reference evidence="8" key="1">
    <citation type="journal article" date="2019" name="Int. J. Syst. Evol. Microbiol.">
        <title>The Global Catalogue of Microorganisms (GCM) 10K type strain sequencing project: providing services to taxonomists for standard genome sequencing and annotation.</title>
        <authorList>
            <consortium name="The Broad Institute Genomics Platform"/>
            <consortium name="The Broad Institute Genome Sequencing Center for Infectious Disease"/>
            <person name="Wu L."/>
            <person name="Ma J."/>
        </authorList>
    </citation>
    <scope>NUCLEOTIDE SEQUENCE [LARGE SCALE GENOMIC DNA]</scope>
    <source>
        <strain evidence="8">JCM 17938</strain>
    </source>
</reference>
<accession>A0ABP8TML7</accession>
<comment type="subcellular location">
    <subcellularLocation>
        <location evidence="6">Cell membrane</location>
        <topology evidence="6">Multi-pass membrane protein</topology>
    </subcellularLocation>
    <subcellularLocation>
        <location evidence="1">Membrane</location>
        <topology evidence="1">Multi-pass membrane protein</topology>
    </subcellularLocation>
</comment>
<keyword evidence="5 6" id="KW-0472">Membrane</keyword>
<name>A0ABP8TML7_9ACTN</name>
<evidence type="ECO:0000313" key="8">
    <source>
        <dbReference type="Proteomes" id="UP001500212"/>
    </source>
</evidence>
<feature type="transmembrane region" description="Helical" evidence="6">
    <location>
        <begin position="227"/>
        <end position="247"/>
    </location>
</feature>
<evidence type="ECO:0000313" key="7">
    <source>
        <dbReference type="EMBL" id="GAA4612031.1"/>
    </source>
</evidence>
<dbReference type="Proteomes" id="UP001500212">
    <property type="component" value="Unassembled WGS sequence"/>
</dbReference>
<evidence type="ECO:0000256" key="6">
    <source>
        <dbReference type="RuleBase" id="RU363041"/>
    </source>
</evidence>
<evidence type="ECO:0000256" key="5">
    <source>
        <dbReference type="ARBA" id="ARBA00023136"/>
    </source>
</evidence>
<protein>
    <recommendedName>
        <fullName evidence="6">Probable membrane transporter protein</fullName>
    </recommendedName>
</protein>
<keyword evidence="4 6" id="KW-1133">Transmembrane helix</keyword>
<evidence type="ECO:0000256" key="3">
    <source>
        <dbReference type="ARBA" id="ARBA00022692"/>
    </source>
</evidence>
<comment type="caution">
    <text evidence="7">The sequence shown here is derived from an EMBL/GenBank/DDBJ whole genome shotgun (WGS) entry which is preliminary data.</text>
</comment>
<feature type="transmembrane region" description="Helical" evidence="6">
    <location>
        <begin position="73"/>
        <end position="91"/>
    </location>
</feature>
<evidence type="ECO:0000256" key="1">
    <source>
        <dbReference type="ARBA" id="ARBA00004141"/>
    </source>
</evidence>